<feature type="transmembrane region" description="Helical" evidence="1">
    <location>
        <begin position="174"/>
        <end position="191"/>
    </location>
</feature>
<feature type="transmembrane region" description="Helical" evidence="1">
    <location>
        <begin position="211"/>
        <end position="237"/>
    </location>
</feature>
<protein>
    <submittedName>
        <fullName evidence="2">DoxX</fullName>
    </submittedName>
</protein>
<feature type="transmembrane region" description="Helical" evidence="1">
    <location>
        <begin position="244"/>
        <end position="267"/>
    </location>
</feature>
<feature type="transmembrane region" description="Helical" evidence="1">
    <location>
        <begin position="110"/>
        <end position="128"/>
    </location>
</feature>
<dbReference type="EMBL" id="OMOD01000150">
    <property type="protein sequence ID" value="SPF44650.1"/>
    <property type="molecule type" value="Genomic_DNA"/>
</dbReference>
<dbReference type="AlphaFoldDB" id="A0A2U3KYH8"/>
<feature type="transmembrane region" description="Helical" evidence="1">
    <location>
        <begin position="47"/>
        <end position="64"/>
    </location>
</feature>
<reference evidence="3" key="1">
    <citation type="submission" date="2018-02" db="EMBL/GenBank/DDBJ databases">
        <authorList>
            <person name="Hausmann B."/>
        </authorList>
    </citation>
    <scope>NUCLEOTIDE SEQUENCE [LARGE SCALE GENOMIC DNA]</scope>
    <source>
        <strain evidence="3">Peat soil MAG SbA1</strain>
    </source>
</reference>
<organism evidence="2 3">
    <name type="scientific">Candidatus Sulfotelmatobacter kueseliae</name>
    <dbReference type="NCBI Taxonomy" id="2042962"/>
    <lineage>
        <taxon>Bacteria</taxon>
        <taxon>Pseudomonadati</taxon>
        <taxon>Acidobacteriota</taxon>
        <taxon>Terriglobia</taxon>
        <taxon>Terriglobales</taxon>
        <taxon>Candidatus Korobacteraceae</taxon>
        <taxon>Candidatus Sulfotelmatobacter</taxon>
    </lineage>
</organism>
<keyword evidence="1" id="KW-1133">Transmembrane helix</keyword>
<feature type="transmembrane region" description="Helical" evidence="1">
    <location>
        <begin position="279"/>
        <end position="298"/>
    </location>
</feature>
<feature type="transmembrane region" description="Helical" evidence="1">
    <location>
        <begin position="140"/>
        <end position="162"/>
    </location>
</feature>
<feature type="transmembrane region" description="Helical" evidence="1">
    <location>
        <begin position="84"/>
        <end position="103"/>
    </location>
</feature>
<feature type="transmembrane region" description="Helical" evidence="1">
    <location>
        <begin position="12"/>
        <end position="35"/>
    </location>
</feature>
<proteinExistence type="predicted"/>
<name>A0A2U3KYH8_9BACT</name>
<gene>
    <name evidence="2" type="ORF">SBA1_550015</name>
</gene>
<evidence type="ECO:0000313" key="2">
    <source>
        <dbReference type="EMBL" id="SPF44650.1"/>
    </source>
</evidence>
<keyword evidence="1" id="KW-0472">Membrane</keyword>
<sequence length="303" mass="32773">MHPTILAAFFEISRTVVSTCSAGVVLLLIGLLATTRDFTEARGLDKIVALANLCFAMPLAVFGAEHFAAAKGIMQLVPKFMPWPLFWTYFVGFALLAASLSIATKIQVGWSGLLFGIMMFLFVAMMDFRGALAHPRDRFVWTYVIREMSFGGGGWILAGDALREPGRGQGGSKLITVGRVLIGIAAVFYGVEHFLHPLNVPGVPLEKFMPAWIPARVLISYLTGAILLIAGLCILLAKKTRTAATYLGAWIFLLVLVVYGPILIASLLDPSTDVKVDGINYFFDTLLFAGAILALASATPRTE</sequence>
<dbReference type="OrthoDB" id="116039at2"/>
<dbReference type="Proteomes" id="UP000238701">
    <property type="component" value="Unassembled WGS sequence"/>
</dbReference>
<evidence type="ECO:0000313" key="3">
    <source>
        <dbReference type="Proteomes" id="UP000238701"/>
    </source>
</evidence>
<accession>A0A2U3KYH8</accession>
<evidence type="ECO:0000256" key="1">
    <source>
        <dbReference type="SAM" id="Phobius"/>
    </source>
</evidence>
<keyword evidence="1" id="KW-0812">Transmembrane</keyword>